<keyword evidence="12" id="KW-1185">Reference proteome</keyword>
<dbReference type="InterPro" id="IPR027417">
    <property type="entry name" value="P-loop_NTPase"/>
</dbReference>
<evidence type="ECO:0000256" key="6">
    <source>
        <dbReference type="ARBA" id="ARBA00023242"/>
    </source>
</evidence>
<dbReference type="GO" id="GO:0051301">
    <property type="term" value="P:cell division"/>
    <property type="evidence" value="ECO:0007669"/>
    <property type="project" value="UniProtKB-KW"/>
</dbReference>
<evidence type="ECO:0000256" key="7">
    <source>
        <dbReference type="ARBA" id="ARBA00023306"/>
    </source>
</evidence>
<dbReference type="GO" id="GO:0005634">
    <property type="term" value="C:nucleus"/>
    <property type="evidence" value="ECO:0007669"/>
    <property type="project" value="UniProtKB-SubCell"/>
</dbReference>
<feature type="coiled-coil region" evidence="9">
    <location>
        <begin position="682"/>
        <end position="751"/>
    </location>
</feature>
<dbReference type="GO" id="GO:0016887">
    <property type="term" value="F:ATP hydrolysis activity"/>
    <property type="evidence" value="ECO:0007669"/>
    <property type="project" value="InterPro"/>
</dbReference>
<dbReference type="FunFam" id="3.40.50.300:FF:000424">
    <property type="entry name" value="Structural maintenance of chromosomes 3"/>
    <property type="match status" value="1"/>
</dbReference>
<comment type="subcellular location">
    <subcellularLocation>
        <location evidence="1 8">Nucleus</location>
    </subcellularLocation>
</comment>
<evidence type="ECO:0000256" key="5">
    <source>
        <dbReference type="ARBA" id="ARBA00023054"/>
    </source>
</evidence>
<evidence type="ECO:0000256" key="2">
    <source>
        <dbReference type="ARBA" id="ARBA00005917"/>
    </source>
</evidence>
<dbReference type="GO" id="GO:0051276">
    <property type="term" value="P:chromosome organization"/>
    <property type="evidence" value="ECO:0007669"/>
    <property type="project" value="InterPro"/>
</dbReference>
<keyword evidence="3" id="KW-0132">Cell division</keyword>
<feature type="domain" description="SMC hinge" evidence="10">
    <location>
        <begin position="530"/>
        <end position="643"/>
    </location>
</feature>
<dbReference type="SUPFAM" id="SSF52540">
    <property type="entry name" value="P-loop containing nucleoside triphosphate hydrolases"/>
    <property type="match status" value="1"/>
</dbReference>
<dbReference type="GO" id="GO:0005694">
    <property type="term" value="C:chromosome"/>
    <property type="evidence" value="ECO:0007669"/>
    <property type="project" value="InterPro"/>
</dbReference>
<feature type="coiled-coil region" evidence="9">
    <location>
        <begin position="179"/>
        <end position="343"/>
    </location>
</feature>
<reference evidence="11" key="1">
    <citation type="submission" date="2021-02" db="EMBL/GenBank/DDBJ databases">
        <authorList>
            <person name="Nowell W R."/>
        </authorList>
    </citation>
    <scope>NUCLEOTIDE SEQUENCE</scope>
    <source>
        <strain evidence="11">Ploen Becks lab</strain>
    </source>
</reference>
<dbReference type="Gene3D" id="3.30.70.1620">
    <property type="match status" value="1"/>
</dbReference>
<gene>
    <name evidence="11" type="ORF">OXX778_LOCUS9318</name>
</gene>
<dbReference type="InterPro" id="IPR010935">
    <property type="entry name" value="SMC_hinge"/>
</dbReference>
<dbReference type="PIRSF" id="PIRSF005719">
    <property type="entry name" value="SMC"/>
    <property type="match status" value="1"/>
</dbReference>
<keyword evidence="6 8" id="KW-0539">Nucleus</keyword>
<evidence type="ECO:0000313" key="11">
    <source>
        <dbReference type="EMBL" id="CAF0858531.1"/>
    </source>
</evidence>
<evidence type="ECO:0000256" key="3">
    <source>
        <dbReference type="ARBA" id="ARBA00022618"/>
    </source>
</evidence>
<dbReference type="SUPFAM" id="SSF75553">
    <property type="entry name" value="Smc hinge domain"/>
    <property type="match status" value="1"/>
</dbReference>
<keyword evidence="4" id="KW-0498">Mitosis</keyword>
<feature type="coiled-coil region" evidence="9">
    <location>
        <begin position="789"/>
        <end position="921"/>
    </location>
</feature>
<evidence type="ECO:0000259" key="10">
    <source>
        <dbReference type="SMART" id="SM00968"/>
    </source>
</evidence>
<evidence type="ECO:0000256" key="4">
    <source>
        <dbReference type="ARBA" id="ARBA00022776"/>
    </source>
</evidence>
<dbReference type="Pfam" id="PF06470">
    <property type="entry name" value="SMC_hinge"/>
    <property type="match status" value="1"/>
</dbReference>
<evidence type="ECO:0000256" key="1">
    <source>
        <dbReference type="ARBA" id="ARBA00004123"/>
    </source>
</evidence>
<evidence type="ECO:0000313" key="12">
    <source>
        <dbReference type="Proteomes" id="UP000663879"/>
    </source>
</evidence>
<keyword evidence="5 9" id="KW-0175">Coiled coil</keyword>
<dbReference type="AlphaFoldDB" id="A0A813X1J4"/>
<sequence>MYIKQVIIEGFRSYREQTVIEPFSPEHNVIVGRNGCGKSNFFKAIQFVLSDEYTNLKEEDRIALLHEGSGPKVMSGFVEIIFDNSDGRLPVEKDEVSIKRAIGMKKDQYFLDKKVVSKGDIMNFLETAGFSRNNPYYIVKQGKINEISIAKDSFRLKILKEVAGSNVYDEKKEESHLILKETEDKRQSILDVLKAIEDRLSQLEVEKEELKEFQKWDKMKRSIEYTIHNKELENTQNKLIELQKSRSENSNKSNKIYEDLQRISDEAKETELKIQDLKLKETNLRDELDQMNNEKSEYVSRKTRFEFDIKDIEDESRQATLSSDLARTELTRIERQIKRAEDDLNKILPEYDNLCNQEFELTQERDLCEQKRNEIYAKQGRSNRFTTKEERDKWVRNELKIVHKAMDQKKSLMKKLSDELASDKERTDKFRVEIEQKSKDLDKQQQAIEDAEKKNFDLQHRKEEAQTKRNNLWRQETQMTQDLNKLKEEYSKCEQNLRSSMGRTILQGIESIKQILKQCETDRQNQDIVKGYYGLLIDAIDCNKSFYTAIESAVSSRLFYHVVESDTIAMRLLKLMNQQKLHGEVNYLPLNVLKVDNVKYPNTTDAEALINLLKYDKKVEKGVRHVFDKILLCRNAEAASQLAKEYRMDCVLLDGDFISRKGALTGGYIDTKFSKMLFYRKRSEMIDEIQKKEVQIVDLQKEIGKIDSELNTVLGELIRQENLIRRSKDTYEQMKLDLVSRKHEIQRYEQQKPQKETAIRSLTVDIEPLKSKKESLELELGSELLTQLSTHDQEEVDELNNKIHKLNQRLKEVLERRSLIESEKSHLDNQLKNNFLKRKEDLEKEVAESRTATRSAKVDLYKKELEIIEDKIKVLDENIKSLMANLNGLEKTEMKSLEKKLEEYQDQERKMQHELQESTVDLEKVSSKLSLLLKKKDECLKATRNLGVLPSDAYEKYADMSSKELYFKLDNCNQELKKLSHVNKKAMDQYLQFSEHKEKLLQRRDEADRAHKSINEFISTLDQRKNENMQMTFKQVSKYFNETFLKLVPQGTAHLVMRRHDNFEEEDRATQREDSSVEEYTGVGIRVSFTGKSNEMKDIQQLSGGQKTLVALTLIFAIQRCDPAPFYLFDEIDQALDPQYRKAVADIIHELCEKAQFITTTFRPELLEHANKFYGVRFRNKVSIIDCVTKEEAFDFVEDDQTHK</sequence>
<proteinExistence type="inferred from homology"/>
<evidence type="ECO:0000256" key="9">
    <source>
        <dbReference type="SAM" id="Coils"/>
    </source>
</evidence>
<dbReference type="FunFam" id="3.40.50.300:FF:000370">
    <property type="entry name" value="Structural maintenance of chromosomes 3"/>
    <property type="match status" value="1"/>
</dbReference>
<dbReference type="EMBL" id="CAJNOC010001366">
    <property type="protein sequence ID" value="CAF0858531.1"/>
    <property type="molecule type" value="Genomic_DNA"/>
</dbReference>
<accession>A0A813X1J4</accession>
<dbReference type="CDD" id="cd03272">
    <property type="entry name" value="ABC_SMC3_euk"/>
    <property type="match status" value="1"/>
</dbReference>
<dbReference type="SMART" id="SM00968">
    <property type="entry name" value="SMC_hinge"/>
    <property type="match status" value="1"/>
</dbReference>
<dbReference type="Proteomes" id="UP000663879">
    <property type="component" value="Unassembled WGS sequence"/>
</dbReference>
<dbReference type="Gene3D" id="1.20.1060.20">
    <property type="match status" value="1"/>
</dbReference>
<dbReference type="InterPro" id="IPR003395">
    <property type="entry name" value="RecF/RecN/SMC_N"/>
</dbReference>
<dbReference type="InterPro" id="IPR024704">
    <property type="entry name" value="SMC"/>
</dbReference>
<dbReference type="PANTHER" id="PTHR43977">
    <property type="entry name" value="STRUCTURAL MAINTENANCE OF CHROMOSOMES PROTEIN 3"/>
    <property type="match status" value="1"/>
</dbReference>
<comment type="caution">
    <text evidence="11">The sequence shown here is derived from an EMBL/GenBank/DDBJ whole genome shotgun (WGS) entry which is preliminary data.</text>
</comment>
<organism evidence="11 12">
    <name type="scientific">Brachionus calyciflorus</name>
    <dbReference type="NCBI Taxonomy" id="104777"/>
    <lineage>
        <taxon>Eukaryota</taxon>
        <taxon>Metazoa</taxon>
        <taxon>Spiralia</taxon>
        <taxon>Gnathifera</taxon>
        <taxon>Rotifera</taxon>
        <taxon>Eurotatoria</taxon>
        <taxon>Monogononta</taxon>
        <taxon>Pseudotrocha</taxon>
        <taxon>Ploima</taxon>
        <taxon>Brachionidae</taxon>
        <taxon>Brachionus</taxon>
    </lineage>
</organism>
<comment type="similarity">
    <text evidence="2">Belongs to the SMC family. SMC3 subfamily.</text>
</comment>
<dbReference type="OrthoDB" id="431497at2759"/>
<name>A0A813X1J4_9BILA</name>
<dbReference type="Pfam" id="PF02463">
    <property type="entry name" value="SMC_N"/>
    <property type="match status" value="1"/>
</dbReference>
<protein>
    <recommendedName>
        <fullName evidence="8">Structural maintenance of chromosomes protein</fullName>
    </recommendedName>
</protein>
<dbReference type="GO" id="GO:0005524">
    <property type="term" value="F:ATP binding"/>
    <property type="evidence" value="ECO:0007669"/>
    <property type="project" value="InterPro"/>
</dbReference>
<dbReference type="InterPro" id="IPR041741">
    <property type="entry name" value="SMC3_ABC_euk"/>
</dbReference>
<keyword evidence="7" id="KW-0131">Cell cycle</keyword>
<evidence type="ECO:0000256" key="8">
    <source>
        <dbReference type="PIRNR" id="PIRNR005719"/>
    </source>
</evidence>
<dbReference type="Gene3D" id="3.40.50.300">
    <property type="entry name" value="P-loop containing nucleotide triphosphate hydrolases"/>
    <property type="match status" value="2"/>
</dbReference>
<feature type="coiled-coil region" evidence="9">
    <location>
        <begin position="406"/>
        <end position="503"/>
    </location>
</feature>
<dbReference type="InterPro" id="IPR036277">
    <property type="entry name" value="SMC_hinge_sf"/>
</dbReference>